<accession>A0A0C3NHT4</accession>
<evidence type="ECO:0000313" key="2">
    <source>
        <dbReference type="EMBL" id="KIP04399.1"/>
    </source>
</evidence>
<organism evidence="2 3">
    <name type="scientific">Phlebiopsis gigantea (strain 11061_1 CR5-6)</name>
    <name type="common">White-rot fungus</name>
    <name type="synonym">Peniophora gigantea</name>
    <dbReference type="NCBI Taxonomy" id="745531"/>
    <lineage>
        <taxon>Eukaryota</taxon>
        <taxon>Fungi</taxon>
        <taxon>Dikarya</taxon>
        <taxon>Basidiomycota</taxon>
        <taxon>Agaricomycotina</taxon>
        <taxon>Agaricomycetes</taxon>
        <taxon>Polyporales</taxon>
        <taxon>Phanerochaetaceae</taxon>
        <taxon>Phlebiopsis</taxon>
    </lineage>
</organism>
<evidence type="ECO:0000313" key="3">
    <source>
        <dbReference type="Proteomes" id="UP000053257"/>
    </source>
</evidence>
<dbReference type="AlphaFoldDB" id="A0A0C3NHT4"/>
<proteinExistence type="predicted"/>
<keyword evidence="3" id="KW-1185">Reference proteome</keyword>
<dbReference type="HOGENOM" id="CLU_1355074_0_0_1"/>
<gene>
    <name evidence="2" type="ORF">PHLGIDRAFT_195929</name>
</gene>
<name>A0A0C3NHT4_PHLG1</name>
<sequence>MTSRLQVRHVVIVDEAPIFSRTQEEYSPRLLHPDFHTQYPSHPCSATTRHPRPSVICETVDHSFDKFSSTILSYHPSIGVFPSSTTPDPAVNNPAQESFPDQSSARTPSQEYPFVFNNTSPAEPSPGNAASLLAILNGFTHDSSFYPAPSTLSATYERICSKDDPPVERPSPIGVKPLVRRQASASYADKRLSPSWPPVATG</sequence>
<dbReference type="EMBL" id="KN840576">
    <property type="protein sequence ID" value="KIP04399.1"/>
    <property type="molecule type" value="Genomic_DNA"/>
</dbReference>
<evidence type="ECO:0000256" key="1">
    <source>
        <dbReference type="SAM" id="MobiDB-lite"/>
    </source>
</evidence>
<feature type="region of interest" description="Disordered" evidence="1">
    <location>
        <begin position="85"/>
        <end position="109"/>
    </location>
</feature>
<dbReference type="Proteomes" id="UP000053257">
    <property type="component" value="Unassembled WGS sequence"/>
</dbReference>
<reference evidence="2 3" key="1">
    <citation type="journal article" date="2014" name="PLoS Genet.">
        <title>Analysis of the Phlebiopsis gigantea genome, transcriptome and secretome provides insight into its pioneer colonization strategies of wood.</title>
        <authorList>
            <person name="Hori C."/>
            <person name="Ishida T."/>
            <person name="Igarashi K."/>
            <person name="Samejima M."/>
            <person name="Suzuki H."/>
            <person name="Master E."/>
            <person name="Ferreira P."/>
            <person name="Ruiz-Duenas F.J."/>
            <person name="Held B."/>
            <person name="Canessa P."/>
            <person name="Larrondo L.F."/>
            <person name="Schmoll M."/>
            <person name="Druzhinina I.S."/>
            <person name="Kubicek C.P."/>
            <person name="Gaskell J.A."/>
            <person name="Kersten P."/>
            <person name="St John F."/>
            <person name="Glasner J."/>
            <person name="Sabat G."/>
            <person name="Splinter BonDurant S."/>
            <person name="Syed K."/>
            <person name="Yadav J."/>
            <person name="Mgbeahuruike A.C."/>
            <person name="Kovalchuk A."/>
            <person name="Asiegbu F.O."/>
            <person name="Lackner G."/>
            <person name="Hoffmeister D."/>
            <person name="Rencoret J."/>
            <person name="Gutierrez A."/>
            <person name="Sun H."/>
            <person name="Lindquist E."/>
            <person name="Barry K."/>
            <person name="Riley R."/>
            <person name="Grigoriev I.V."/>
            <person name="Henrissat B."/>
            <person name="Kues U."/>
            <person name="Berka R.M."/>
            <person name="Martinez A.T."/>
            <person name="Covert S.F."/>
            <person name="Blanchette R.A."/>
            <person name="Cullen D."/>
        </authorList>
    </citation>
    <scope>NUCLEOTIDE SEQUENCE [LARGE SCALE GENOMIC DNA]</scope>
    <source>
        <strain evidence="2 3">11061_1 CR5-6</strain>
    </source>
</reference>
<feature type="region of interest" description="Disordered" evidence="1">
    <location>
        <begin position="162"/>
        <end position="202"/>
    </location>
</feature>
<protein>
    <submittedName>
        <fullName evidence="2">Uncharacterized protein</fullName>
    </submittedName>
</protein>